<feature type="region of interest" description="Disordered" evidence="1">
    <location>
        <begin position="605"/>
        <end position="634"/>
    </location>
</feature>
<dbReference type="Proteomes" id="UP001165080">
    <property type="component" value="Unassembled WGS sequence"/>
</dbReference>
<comment type="caution">
    <text evidence="2">The sequence shown here is derived from an EMBL/GenBank/DDBJ whole genome shotgun (WGS) entry which is preliminary data.</text>
</comment>
<feature type="region of interest" description="Disordered" evidence="1">
    <location>
        <begin position="126"/>
        <end position="164"/>
    </location>
</feature>
<proteinExistence type="predicted"/>
<dbReference type="InterPro" id="IPR036397">
    <property type="entry name" value="RNaseH_sf"/>
</dbReference>
<feature type="compositionally biased region" description="Pro residues" evidence="1">
    <location>
        <begin position="513"/>
        <end position="526"/>
    </location>
</feature>
<accession>A0A9W6BE12</accession>
<feature type="region of interest" description="Disordered" evidence="1">
    <location>
        <begin position="444"/>
        <end position="532"/>
    </location>
</feature>
<dbReference type="EMBL" id="BRXU01000003">
    <property type="protein sequence ID" value="GLC50359.1"/>
    <property type="molecule type" value="Genomic_DNA"/>
</dbReference>
<sequence length="920" mass="93473">MEHLAAAAVVAAWPGSTILARIRRRIALELASVRDGPFGPYSSLGARLSSSLRAKSPRLVAEASGLCQPPDGTLRFGQLLAHGPGFHAAHPSPEDVSGGTFLYCSRHDSDICIVLDLAALLKWHSDSPVGPRTPSDTDGGARRYGDDADAARRAAGPPPPLLPRVTSYDVVAGGSGAGAAGGGDAAFEAVAGDAALSIEELGLRAYPGPSVASELRRVLVQRLSAAGPDGDEGLPPYTVPYRQLAQLVAASKAAAAHRQLMSATAFRTFLEHPASAGAFRATRITLNPNNNGANNGANKPTANSGAAAAAAAAAATAGYVDCVQLVVPALRRAAAAGLAVAIAAAWPGGAPLQRLKRAAARVLATAHTAAGLHSMGSGPMGNELIKREALAYSAVRSGTGAGGRLMLKLDESAEGGHLLYVRFTGEGCLRLRLDALLREFPREETQELGLPRAAVGSSSGAAAMTHGSVHPTSRPPPSAAPAPHYTTGTGAQGFSSGGRPLGLDPVSLLGFSQPPPVAAPESPPPSAEVSAGAVGMKPVPVPVPVPVAFQSAQPYGTEEAIATAASEHPMAANGDPPGGNDHHGNSGSLWVPGEAVNSAPLLQPQLQPQSQWQQQEQLSQEQAQQQQQSHYQQQAPSALVEPVVHWVRMTPEFESLVQHCCAAGQVGLAVHCSGGGAGRAEMAAVYAPAAAAASVDQYGAATPGWPAVTYLIDCTALSVGSQVEKNDDGDVAAAAAAAATTMLRDILENPGVVKVVHGCAQIAAVAASCGASAVAPLLDTRILLQALVAMLPPLPALPPPAATAAGGGRQAPLGSLAAVAVARLSAHVGGLRDALAGTGLWAERPELMGALVGRHMAALREEVFGAREWASNPAGHETALVAAARHLPELWEALTNEAVPWVAMAAAATAVESVLATARH</sequence>
<feature type="compositionally biased region" description="Low complexity" evidence="1">
    <location>
        <begin position="453"/>
        <end position="463"/>
    </location>
</feature>
<keyword evidence="3" id="KW-1185">Reference proteome</keyword>
<dbReference type="AlphaFoldDB" id="A0A9W6BE12"/>
<evidence type="ECO:0000256" key="1">
    <source>
        <dbReference type="SAM" id="MobiDB-lite"/>
    </source>
</evidence>
<evidence type="ECO:0000313" key="2">
    <source>
        <dbReference type="EMBL" id="GLC50359.1"/>
    </source>
</evidence>
<organism evidence="2 3">
    <name type="scientific">Pleodorina starrii</name>
    <dbReference type="NCBI Taxonomy" id="330485"/>
    <lineage>
        <taxon>Eukaryota</taxon>
        <taxon>Viridiplantae</taxon>
        <taxon>Chlorophyta</taxon>
        <taxon>core chlorophytes</taxon>
        <taxon>Chlorophyceae</taxon>
        <taxon>CS clade</taxon>
        <taxon>Chlamydomonadales</taxon>
        <taxon>Volvocaceae</taxon>
        <taxon>Pleodorina</taxon>
    </lineage>
</organism>
<gene>
    <name evidence="2" type="primary">PLESTBF000195</name>
    <name evidence="2" type="ORF">PLESTB_000370400</name>
</gene>
<evidence type="ECO:0000313" key="3">
    <source>
        <dbReference type="Proteomes" id="UP001165080"/>
    </source>
</evidence>
<evidence type="ECO:0008006" key="4">
    <source>
        <dbReference type="Google" id="ProtNLM"/>
    </source>
</evidence>
<reference evidence="2 3" key="1">
    <citation type="journal article" date="2023" name="Commun. Biol.">
        <title>Reorganization of the ancestral sex-determining regions during the evolution of trioecy in Pleodorina starrii.</title>
        <authorList>
            <person name="Takahashi K."/>
            <person name="Suzuki S."/>
            <person name="Kawai-Toyooka H."/>
            <person name="Yamamoto K."/>
            <person name="Hamaji T."/>
            <person name="Ootsuki R."/>
            <person name="Yamaguchi H."/>
            <person name="Kawachi M."/>
            <person name="Higashiyama T."/>
            <person name="Nozaki H."/>
        </authorList>
    </citation>
    <scope>NUCLEOTIDE SEQUENCE [LARGE SCALE GENOMIC DNA]</scope>
    <source>
        <strain evidence="2 3">NIES-4479</strain>
    </source>
</reference>
<dbReference type="GO" id="GO:0003676">
    <property type="term" value="F:nucleic acid binding"/>
    <property type="evidence" value="ECO:0007669"/>
    <property type="project" value="InterPro"/>
</dbReference>
<name>A0A9W6BE12_9CHLO</name>
<dbReference type="Gene3D" id="3.30.420.10">
    <property type="entry name" value="Ribonuclease H-like superfamily/Ribonuclease H"/>
    <property type="match status" value="1"/>
</dbReference>
<feature type="region of interest" description="Disordered" evidence="1">
    <location>
        <begin position="568"/>
        <end position="593"/>
    </location>
</feature>
<protein>
    <recommendedName>
        <fullName evidence="4">3'-5' exonuclease domain-containing protein</fullName>
    </recommendedName>
</protein>
<feature type="compositionally biased region" description="Basic and acidic residues" evidence="1">
    <location>
        <begin position="139"/>
        <end position="152"/>
    </location>
</feature>